<reference evidence="9" key="1">
    <citation type="submission" date="2021-03" db="EMBL/GenBank/DDBJ databases">
        <authorList>
            <person name="Tran Van P."/>
        </authorList>
    </citation>
    <scope>NUCLEOTIDE SEQUENCE</scope>
</reference>
<feature type="domain" description="Glycosyl hydrolase family 30 TIM-barrel" evidence="7">
    <location>
        <begin position="80"/>
        <end position="257"/>
    </location>
</feature>
<proteinExistence type="inferred from homology"/>
<keyword evidence="5 6" id="KW-0378">Hydrolase</keyword>
<feature type="domain" description="Glycosyl hydrolase family 30 TIM-barrel" evidence="7">
    <location>
        <begin position="258"/>
        <end position="335"/>
    </location>
</feature>
<keyword evidence="4" id="KW-0732">Signal</keyword>
<dbReference type="Pfam" id="PF17189">
    <property type="entry name" value="Glyco_hydro_30C"/>
    <property type="match status" value="1"/>
</dbReference>
<keyword evidence="6" id="KW-0443">Lipid metabolism</keyword>
<organism evidence="9 10">
    <name type="scientific">Timema podura</name>
    <name type="common">Walking stick</name>
    <dbReference type="NCBI Taxonomy" id="61482"/>
    <lineage>
        <taxon>Eukaryota</taxon>
        <taxon>Metazoa</taxon>
        <taxon>Ecdysozoa</taxon>
        <taxon>Arthropoda</taxon>
        <taxon>Hexapoda</taxon>
        <taxon>Insecta</taxon>
        <taxon>Pterygota</taxon>
        <taxon>Neoptera</taxon>
        <taxon>Polyneoptera</taxon>
        <taxon>Phasmatodea</taxon>
        <taxon>Timematodea</taxon>
        <taxon>Timematoidea</taxon>
        <taxon>Timematidae</taxon>
        <taxon>Timema</taxon>
    </lineage>
</organism>
<evidence type="ECO:0000256" key="2">
    <source>
        <dbReference type="ARBA" id="ARBA00005382"/>
    </source>
</evidence>
<accession>A0ABN7NIA8</accession>
<keyword evidence="6" id="KW-0746">Sphingolipid metabolism</keyword>
<gene>
    <name evidence="9" type="ORF">TPAB3V08_LOCUS71</name>
</gene>
<evidence type="ECO:0000256" key="5">
    <source>
        <dbReference type="ARBA" id="ARBA00022801"/>
    </source>
</evidence>
<dbReference type="Gene3D" id="3.20.20.80">
    <property type="entry name" value="Glycosidases"/>
    <property type="match status" value="4"/>
</dbReference>
<sequence>MSNHAIFLVVSGKTDPCVTRSYDQDSVICVCNATYCDLIEPTTADQLAGNVARHYISTIEVDIANATYFQVNKNVTYQQILGFGGAMTDSAAININSLSEETQNRLLSAYFSPEGITYSFVRVPMGGSDFSTHYYAYDDVLNDSTLEHFNLTEEDFLFKIPNIKRAQSLSNVQLKLFTTAWSAPDWMKNTQVDGMSSLKPEYYQLWADYYVKFLDAYVDEDVYFWGLTPQNEPSHGSLLYNGFNSMGWTAEQQMEWVVDAYVEEDVHFWGLTPQNEPSHGSLLYNGFNSMGWTAEQQMEWVVGNLAPTLEKNGYSDLELMVLDDQRLFLTDWVDTPMFYALAHFSKFVPPGSVRIGLETENSNSIENVAFLTEDGIKDCVPRDYGQGSIVCVCNATYCDYVEPTTAEQLTDKGIRYTTIRVPVGGSDFSDHYYAYDDDHPNDVNLEYFNLTKEDYVYKIPLIKRAQELSPVPVRLFSSPWSAPDWMKTIDETTKASSLKKEYYGVYANYYIRFLDEYAAENLEFWGLTTQNEPGHGLTYGSWNSMGWTPEQLLEWVVGYLGPALEAGGYSHLRLMINDDQRINVPDFVKFYKQPMFYALAHVTKFVPPGSVRIGLESDSDNGIEKVAFVTPDNVTVIILLNRAYFSPEGIGYTIIRVPVGGSDFSTHFYTYDDGHKDDMNLKFFNLTEEDYTLKIPLIKRAQELSPISIRLFSSPWSAPDWMKDINDTTKASRLDERYYEVYASYYVSFLDAYAVQNVEFWGLTPQNEPDHGLEYGLFNSMGWYPSEMLEWIVGYLGPALDDAGYADLKIMINDHQRTMISKWAELYKNESLSKFVSGMAVHWYTDQDSDPKILTQFHDEYPEKFLLYTEACVMPAAEETSVILGSWERGERYMTDIIEVMNNWVTGWTDWNMVLDLEGGPNWVSNFVDAPIIVNATADEFYKQPMFYALAHFSKFVPPGSVHIGLDSDDDTGIENIAFLTPDNVTVVILQNR</sequence>
<dbReference type="EC" id="3.2.1.45" evidence="3 6"/>
<dbReference type="Pfam" id="PF02055">
    <property type="entry name" value="Glyco_hydro_30"/>
    <property type="match status" value="4"/>
</dbReference>
<evidence type="ECO:0000256" key="3">
    <source>
        <dbReference type="ARBA" id="ARBA00012658"/>
    </source>
</evidence>
<evidence type="ECO:0000259" key="7">
    <source>
        <dbReference type="Pfam" id="PF02055"/>
    </source>
</evidence>
<comment type="caution">
    <text evidence="9">The sequence shown here is derived from an EMBL/GenBank/DDBJ whole genome shotgun (WGS) entry which is preliminary data.</text>
</comment>
<dbReference type="SUPFAM" id="SSF51445">
    <property type="entry name" value="(Trans)glycosidases"/>
    <property type="match status" value="4"/>
</dbReference>
<protein>
    <recommendedName>
        <fullName evidence="3 6">Glucosylceramidase</fullName>
        <ecNumber evidence="3 6">3.2.1.45</ecNumber>
    </recommendedName>
</protein>
<feature type="domain" description="Glycosyl hydrolase family 30 beta sandwich" evidence="8">
    <location>
        <begin position="960"/>
        <end position="993"/>
    </location>
</feature>
<comment type="similarity">
    <text evidence="2 6">Belongs to the glycosyl hydrolase 30 family.</text>
</comment>
<feature type="domain" description="Glycosyl hydrolase family 30 TIM-barrel" evidence="7">
    <location>
        <begin position="639"/>
        <end position="957"/>
    </location>
</feature>
<dbReference type="PRINTS" id="PR00843">
    <property type="entry name" value="GLHYDRLASE30"/>
</dbReference>
<evidence type="ECO:0000259" key="8">
    <source>
        <dbReference type="Pfam" id="PF17189"/>
    </source>
</evidence>
<evidence type="ECO:0000313" key="10">
    <source>
        <dbReference type="Proteomes" id="UP001153148"/>
    </source>
</evidence>
<evidence type="ECO:0000256" key="1">
    <source>
        <dbReference type="ARBA" id="ARBA00001013"/>
    </source>
</evidence>
<dbReference type="PANTHER" id="PTHR11069:SF23">
    <property type="entry name" value="LYSOSOMAL ACID GLUCOSYLCERAMIDASE"/>
    <property type="match status" value="1"/>
</dbReference>
<evidence type="ECO:0000256" key="6">
    <source>
        <dbReference type="RuleBase" id="RU361188"/>
    </source>
</evidence>
<dbReference type="PANTHER" id="PTHR11069">
    <property type="entry name" value="GLUCOSYLCERAMIDASE"/>
    <property type="match status" value="1"/>
</dbReference>
<dbReference type="InterPro" id="IPR033452">
    <property type="entry name" value="GH30_C"/>
</dbReference>
<dbReference type="Proteomes" id="UP001153148">
    <property type="component" value="Unassembled WGS sequence"/>
</dbReference>
<dbReference type="InterPro" id="IPR001139">
    <property type="entry name" value="Glyco_hydro_30"/>
</dbReference>
<evidence type="ECO:0000256" key="4">
    <source>
        <dbReference type="ARBA" id="ARBA00022729"/>
    </source>
</evidence>
<comment type="catalytic activity">
    <reaction evidence="1">
        <text>a beta-D-glucosyl-(1&lt;-&gt;1')-N-acylsphing-4-enine + H2O = an N-acylsphing-4-enine + D-glucose</text>
        <dbReference type="Rhea" id="RHEA:13269"/>
        <dbReference type="ChEBI" id="CHEBI:4167"/>
        <dbReference type="ChEBI" id="CHEBI:15377"/>
        <dbReference type="ChEBI" id="CHEBI:22801"/>
        <dbReference type="ChEBI" id="CHEBI:52639"/>
        <dbReference type="EC" id="3.2.1.45"/>
    </reaction>
    <physiologicalReaction direction="left-to-right" evidence="1">
        <dbReference type="Rhea" id="RHEA:13270"/>
    </physiologicalReaction>
</comment>
<keyword evidence="6" id="KW-0326">Glycosidase</keyword>
<dbReference type="SUPFAM" id="SSF51011">
    <property type="entry name" value="Glycosyl hydrolase domain"/>
    <property type="match status" value="2"/>
</dbReference>
<name>A0ABN7NIA8_TIMPD</name>
<feature type="domain" description="Glycosyl hydrolase family 30 TIM-barrel" evidence="7">
    <location>
        <begin position="409"/>
        <end position="588"/>
    </location>
</feature>
<dbReference type="InterPro" id="IPR033453">
    <property type="entry name" value="Glyco_hydro_30_TIM-barrel"/>
</dbReference>
<dbReference type="InterPro" id="IPR017853">
    <property type="entry name" value="GH"/>
</dbReference>
<dbReference type="EMBL" id="CAJPIN010000059">
    <property type="protein sequence ID" value="CAG2052973.1"/>
    <property type="molecule type" value="Genomic_DNA"/>
</dbReference>
<evidence type="ECO:0000313" key="9">
    <source>
        <dbReference type="EMBL" id="CAG2052973.1"/>
    </source>
</evidence>
<keyword evidence="10" id="KW-1185">Reference proteome</keyword>